<name>A0A0R3SZI3_HYMDI</name>
<evidence type="ECO:0000313" key="3">
    <source>
        <dbReference type="WBParaSite" id="HDID_0001117901-mRNA-1"/>
    </source>
</evidence>
<dbReference type="Gene3D" id="3.30.70.270">
    <property type="match status" value="1"/>
</dbReference>
<accession>A0A0R3SZI3</accession>
<organism evidence="3">
    <name type="scientific">Hymenolepis diminuta</name>
    <name type="common">Rat tapeworm</name>
    <dbReference type="NCBI Taxonomy" id="6216"/>
    <lineage>
        <taxon>Eukaryota</taxon>
        <taxon>Metazoa</taxon>
        <taxon>Spiralia</taxon>
        <taxon>Lophotrochozoa</taxon>
        <taxon>Platyhelminthes</taxon>
        <taxon>Cestoda</taxon>
        <taxon>Eucestoda</taxon>
        <taxon>Cyclophyllidea</taxon>
        <taxon>Hymenolepididae</taxon>
        <taxon>Hymenolepis</taxon>
    </lineage>
</organism>
<proteinExistence type="predicted"/>
<dbReference type="Gene3D" id="3.10.10.10">
    <property type="entry name" value="HIV Type 1 Reverse Transcriptase, subunit A, domain 1"/>
    <property type="match status" value="1"/>
</dbReference>
<dbReference type="OrthoDB" id="6759844at2759"/>
<dbReference type="Proteomes" id="UP000274504">
    <property type="component" value="Unassembled WGS sequence"/>
</dbReference>
<reference evidence="3" key="1">
    <citation type="submission" date="2017-02" db="UniProtKB">
        <authorList>
            <consortium name="WormBaseParasite"/>
        </authorList>
    </citation>
    <scope>IDENTIFICATION</scope>
</reference>
<sequence>MNSSKPDKYAEICMKDVSGTFAALYARNRDVCENQMSVLPNERMINKLFGKFSKREHDLNRDCRLPRSPKDLTFEERVEKWKKVFGSNTSPCSEDIHKYTFSVNRMCNAFLFGWLKEDQFRCLVIDRGLLLPLYAEIQLKLFSLLDENPDIMLHHLADNDNKFRSLIAHLNMVENKETRAYMKMVKDEFVLIEEIGALPSLTYSKCAAPIVVMRKAKGSTRICADFSTGLNSSLEDNHHPLPVIDTHFTILNGGKLFAKMPTFGCLPLDA</sequence>
<protein>
    <submittedName>
        <fullName evidence="3">Sulfotransfer_1 domain-containing protein</fullName>
    </submittedName>
</protein>
<dbReference type="PANTHER" id="PTHR37984:SF5">
    <property type="entry name" value="PROTEIN NYNRIN-LIKE"/>
    <property type="match status" value="1"/>
</dbReference>
<evidence type="ECO:0000313" key="1">
    <source>
        <dbReference type="EMBL" id="VDL65002.1"/>
    </source>
</evidence>
<dbReference type="InterPro" id="IPR043502">
    <property type="entry name" value="DNA/RNA_pol_sf"/>
</dbReference>
<dbReference type="STRING" id="6216.A0A0R3SZI3"/>
<dbReference type="InterPro" id="IPR043128">
    <property type="entry name" value="Rev_trsase/Diguanyl_cyclase"/>
</dbReference>
<reference evidence="1 2" key="2">
    <citation type="submission" date="2018-11" db="EMBL/GenBank/DDBJ databases">
        <authorList>
            <consortium name="Pathogen Informatics"/>
        </authorList>
    </citation>
    <scope>NUCLEOTIDE SEQUENCE [LARGE SCALE GENOMIC DNA]</scope>
</reference>
<dbReference type="SUPFAM" id="SSF56672">
    <property type="entry name" value="DNA/RNA polymerases"/>
    <property type="match status" value="1"/>
</dbReference>
<dbReference type="AlphaFoldDB" id="A0A0R3SZI3"/>
<dbReference type="EMBL" id="UYSG01012766">
    <property type="protein sequence ID" value="VDL65002.1"/>
    <property type="molecule type" value="Genomic_DNA"/>
</dbReference>
<gene>
    <name evidence="1" type="ORF">HDID_LOCUS11176</name>
</gene>
<evidence type="ECO:0000313" key="2">
    <source>
        <dbReference type="Proteomes" id="UP000274504"/>
    </source>
</evidence>
<dbReference type="PANTHER" id="PTHR37984">
    <property type="entry name" value="PROTEIN CBG26694"/>
    <property type="match status" value="1"/>
</dbReference>
<dbReference type="InterPro" id="IPR050951">
    <property type="entry name" value="Retrovirus_Pol_polyprotein"/>
</dbReference>
<dbReference type="WBParaSite" id="HDID_0001117901-mRNA-1">
    <property type="protein sequence ID" value="HDID_0001117901-mRNA-1"/>
    <property type="gene ID" value="HDID_0001117901"/>
</dbReference>